<dbReference type="Proteomes" id="UP000254866">
    <property type="component" value="Unassembled WGS sequence"/>
</dbReference>
<proteinExistence type="predicted"/>
<organism evidence="2 3">
    <name type="scientific">Venustampulla echinocandica</name>
    <dbReference type="NCBI Taxonomy" id="2656787"/>
    <lineage>
        <taxon>Eukaryota</taxon>
        <taxon>Fungi</taxon>
        <taxon>Dikarya</taxon>
        <taxon>Ascomycota</taxon>
        <taxon>Pezizomycotina</taxon>
        <taxon>Leotiomycetes</taxon>
        <taxon>Helotiales</taxon>
        <taxon>Pleuroascaceae</taxon>
        <taxon>Venustampulla</taxon>
    </lineage>
</organism>
<accession>A0A370TJB7</accession>
<dbReference type="OrthoDB" id="3505050at2759"/>
<dbReference type="RefSeq" id="XP_031868270.1">
    <property type="nucleotide sequence ID" value="XM_032016001.1"/>
</dbReference>
<reference evidence="2 3" key="1">
    <citation type="journal article" date="2018" name="IMA Fungus">
        <title>IMA Genome-F 9: Draft genome sequence of Annulohypoxylon stygium, Aspergillus mulundensis, Berkeleyomyces basicola (syn. Thielaviopsis basicola), Ceratocystis smalleyi, two Cercospora beticola strains, Coleophoma cylindrospora, Fusarium fracticaudum, Phialophora cf. hyalina, and Morchella septimelata.</title>
        <authorList>
            <person name="Wingfield B.D."/>
            <person name="Bills G.F."/>
            <person name="Dong Y."/>
            <person name="Huang W."/>
            <person name="Nel W.J."/>
            <person name="Swalarsk-Parry B.S."/>
            <person name="Vaghefi N."/>
            <person name="Wilken P.M."/>
            <person name="An Z."/>
            <person name="de Beer Z.W."/>
            <person name="De Vos L."/>
            <person name="Chen L."/>
            <person name="Duong T.A."/>
            <person name="Gao Y."/>
            <person name="Hammerbacher A."/>
            <person name="Kikkert J.R."/>
            <person name="Li Y."/>
            <person name="Li H."/>
            <person name="Li K."/>
            <person name="Li Q."/>
            <person name="Liu X."/>
            <person name="Ma X."/>
            <person name="Naidoo K."/>
            <person name="Pethybridge S.J."/>
            <person name="Sun J."/>
            <person name="Steenkamp E.T."/>
            <person name="van der Nest M.A."/>
            <person name="van Wyk S."/>
            <person name="Wingfield M.J."/>
            <person name="Xiong C."/>
            <person name="Yue Q."/>
            <person name="Zhang X."/>
        </authorList>
    </citation>
    <scope>NUCLEOTIDE SEQUENCE [LARGE SCALE GENOMIC DNA]</scope>
    <source>
        <strain evidence="2 3">BP 5553</strain>
    </source>
</reference>
<evidence type="ECO:0000313" key="2">
    <source>
        <dbReference type="EMBL" id="RDL35447.1"/>
    </source>
</evidence>
<protein>
    <recommendedName>
        <fullName evidence="4">Extracellular membrane protein CFEM domain-containing protein</fullName>
    </recommendedName>
</protein>
<feature type="signal peptide" evidence="1">
    <location>
        <begin position="1"/>
        <end position="19"/>
    </location>
</feature>
<keyword evidence="1" id="KW-0732">Signal</keyword>
<evidence type="ECO:0008006" key="4">
    <source>
        <dbReference type="Google" id="ProtNLM"/>
    </source>
</evidence>
<dbReference type="EMBL" id="NPIC01000006">
    <property type="protein sequence ID" value="RDL35447.1"/>
    <property type="molecule type" value="Genomic_DNA"/>
</dbReference>
<comment type="caution">
    <text evidence="2">The sequence shown here is derived from an EMBL/GenBank/DDBJ whole genome shotgun (WGS) entry which is preliminary data.</text>
</comment>
<evidence type="ECO:0000256" key="1">
    <source>
        <dbReference type="SAM" id="SignalP"/>
    </source>
</evidence>
<dbReference type="GeneID" id="43600227"/>
<keyword evidence="3" id="KW-1185">Reference proteome</keyword>
<sequence>MQLTSVLVPLLSLLPALVASTACVAGGPAAQVTSVKNCCLSYSGTWYQFYPNQAICVVADNVSWKYNNCVSKYSELDTRCIPGDGAGLSTAFGSPTYTGPRETITAA</sequence>
<evidence type="ECO:0000313" key="3">
    <source>
        <dbReference type="Proteomes" id="UP000254866"/>
    </source>
</evidence>
<feature type="chain" id="PRO_5016588684" description="Extracellular membrane protein CFEM domain-containing protein" evidence="1">
    <location>
        <begin position="20"/>
        <end position="107"/>
    </location>
</feature>
<gene>
    <name evidence="2" type="ORF">BP5553_07378</name>
</gene>
<dbReference type="AlphaFoldDB" id="A0A370TJB7"/>
<name>A0A370TJB7_9HELO</name>